<accession>A0A0C2CLW3</accession>
<protein>
    <submittedName>
        <fullName evidence="1">Uncharacterized protein</fullName>
    </submittedName>
</protein>
<dbReference type="EMBL" id="JMCC02000145">
    <property type="protein sequence ID" value="KIG12196.1"/>
    <property type="molecule type" value="Genomic_DNA"/>
</dbReference>
<sequence length="78" mass="7719">MDELGGAAPQANAAAHSWPAHLVWLAQLLAAAGPAGASIDTMPDPIQAAVALCEAELLGLVCEAAAGRWIALGPPVPA</sequence>
<dbReference type="Proteomes" id="UP000031599">
    <property type="component" value="Unassembled WGS sequence"/>
</dbReference>
<proteinExistence type="predicted"/>
<dbReference type="AlphaFoldDB" id="A0A0C2CLW3"/>
<evidence type="ECO:0000313" key="1">
    <source>
        <dbReference type="EMBL" id="KIG12196.1"/>
    </source>
</evidence>
<gene>
    <name evidence="1" type="ORF">DB30_01800</name>
</gene>
<reference evidence="1 2" key="1">
    <citation type="submission" date="2014-12" db="EMBL/GenBank/DDBJ databases">
        <title>Genome assembly of Enhygromyxa salina DSM 15201.</title>
        <authorList>
            <person name="Sharma G."/>
            <person name="Subramanian S."/>
        </authorList>
    </citation>
    <scope>NUCLEOTIDE SEQUENCE [LARGE SCALE GENOMIC DNA]</scope>
    <source>
        <strain evidence="1 2">DSM 15201</strain>
    </source>
</reference>
<name>A0A0C2CLW3_9BACT</name>
<organism evidence="1 2">
    <name type="scientific">Enhygromyxa salina</name>
    <dbReference type="NCBI Taxonomy" id="215803"/>
    <lineage>
        <taxon>Bacteria</taxon>
        <taxon>Pseudomonadati</taxon>
        <taxon>Myxococcota</taxon>
        <taxon>Polyangia</taxon>
        <taxon>Nannocystales</taxon>
        <taxon>Nannocystaceae</taxon>
        <taxon>Enhygromyxa</taxon>
    </lineage>
</organism>
<comment type="caution">
    <text evidence="1">The sequence shown here is derived from an EMBL/GenBank/DDBJ whole genome shotgun (WGS) entry which is preliminary data.</text>
</comment>
<evidence type="ECO:0000313" key="2">
    <source>
        <dbReference type="Proteomes" id="UP000031599"/>
    </source>
</evidence>